<keyword evidence="5" id="KW-0946">Virion</keyword>
<reference evidence="6" key="1">
    <citation type="submission" date="2018-12" db="EMBL/GenBank/DDBJ databases">
        <title>Singled stranded DNA viruses identified in blackflies (Austrosimulium ungulatum) sampled in New Zealand.</title>
        <authorList>
            <person name="Kraberger S."/>
            <person name="Fontenele R.S."/>
            <person name="Schmidlin K."/>
            <person name="Walters M."/>
            <person name="Varsani A."/>
        </authorList>
    </citation>
    <scope>NUCLEOTIDE SEQUENCE [LARGE SCALE GENOMIC DNA]</scope>
    <source>
        <strain evidence="6">138</strain>
    </source>
</reference>
<protein>
    <submittedName>
        <fullName evidence="6">Major capsid protein</fullName>
    </submittedName>
</protein>
<keyword evidence="4" id="KW-0167">Capsid protein</keyword>
<organism evidence="6">
    <name type="scientific">Blackfly microvirus SF02</name>
    <dbReference type="NCBI Taxonomy" id="2576452"/>
    <lineage>
        <taxon>Viruses</taxon>
        <taxon>Monodnaviria</taxon>
        <taxon>Sangervirae</taxon>
        <taxon>Phixviricota</taxon>
        <taxon>Malgrandaviricetes</taxon>
        <taxon>Petitvirales</taxon>
        <taxon>Microviridae</taxon>
        <taxon>Microvirus</taxon>
    </lineage>
</organism>
<dbReference type="Pfam" id="PF02305">
    <property type="entry name" value="Phage_F"/>
    <property type="match status" value="1"/>
</dbReference>
<evidence type="ECO:0000256" key="3">
    <source>
        <dbReference type="ARBA" id="ARBA00022431"/>
    </source>
</evidence>
<dbReference type="Proteomes" id="UP000323765">
    <property type="component" value="Genome"/>
</dbReference>
<sequence length="513" mass="57238">MRNIFNSIQLQKPKGNVFDMSHDVKLSLNMGDLVPVFIMDTIPGDKVKLSCENVMRLAPMIAPLMHRVNVFVHYFFVPNRILWGHWEQFITGDYPGSSDGTSSDITAPYFPTGDGALNVNKLMNYMGIPRNQAQGGNADQVDTQNISALPFAAYQKIYDDYYRDQNLISPLFAPGDYPLSDGDQTGGSTIMTTLRKRAWEHDYFTSNLPFAQKGASVTIPLQGKDVEVFSNQAAGGADINTTPASTVALGFAPSDNGAIPPNALYADSSTMTGTATMNDLRRAEALQKWLEANARGGTRYSEHIRHMFGVFSSDKRLQRPEYITGSTSPIVISEVLNTTGTTDLPQGNMSGHGLGVTQGYQGSYYCEEHGWIIGILSVMPKTAYQQGIAKMFTRETPLDYAWTQFANIGEQEVNQKELYAFNNDATTFGYLPRYSEYKYMPSRVTGDFQTTLDFWHMGRIFGNMPSLNQAFVECDPTFRIYAVEDESDHLWCHHLNKVSAYRLLPKYGTPRLG</sequence>
<evidence type="ECO:0000256" key="4">
    <source>
        <dbReference type="ARBA" id="ARBA00022561"/>
    </source>
</evidence>
<comment type="subcellular location">
    <subcellularLocation>
        <location evidence="1">Virion</location>
    </subcellularLocation>
</comment>
<dbReference type="InterPro" id="IPR016184">
    <property type="entry name" value="Capsid/spike_ssDNA_virus"/>
</dbReference>
<dbReference type="InterPro" id="IPR003514">
    <property type="entry name" value="Microviridae_protein_F"/>
</dbReference>
<evidence type="ECO:0000256" key="2">
    <source>
        <dbReference type="ARBA" id="ARBA00009963"/>
    </source>
</evidence>
<dbReference type="GO" id="GO:0005198">
    <property type="term" value="F:structural molecule activity"/>
    <property type="evidence" value="ECO:0007669"/>
    <property type="project" value="InterPro"/>
</dbReference>
<dbReference type="GO" id="GO:0039615">
    <property type="term" value="C:T=1 icosahedral viral capsid"/>
    <property type="evidence" value="ECO:0007669"/>
    <property type="project" value="UniProtKB-KW"/>
</dbReference>
<accession>A0A4P8PKD0</accession>
<dbReference type="EMBL" id="MK249199">
    <property type="protein sequence ID" value="QCQ84968.1"/>
    <property type="molecule type" value="Genomic_DNA"/>
</dbReference>
<evidence type="ECO:0000256" key="5">
    <source>
        <dbReference type="ARBA" id="ARBA00022844"/>
    </source>
</evidence>
<name>A0A4P8PKD0_9VIRU</name>
<proteinExistence type="inferred from homology"/>
<keyword evidence="3" id="KW-1140">T=1 icosahedral capsid protein</keyword>
<evidence type="ECO:0000313" key="6">
    <source>
        <dbReference type="EMBL" id="QCQ84968.1"/>
    </source>
</evidence>
<evidence type="ECO:0000256" key="1">
    <source>
        <dbReference type="ARBA" id="ARBA00004328"/>
    </source>
</evidence>
<comment type="similarity">
    <text evidence="2">Belongs to the microviridae F protein family.</text>
</comment>
<dbReference type="Gene3D" id="2.60.169.10">
    <property type="entry name" value="Microviridae F protein"/>
    <property type="match status" value="1"/>
</dbReference>
<dbReference type="InterPro" id="IPR037002">
    <property type="entry name" value="Microviridae_protein_F_sf"/>
</dbReference>
<dbReference type="SUPFAM" id="SSF88645">
    <property type="entry name" value="ssDNA viruses"/>
    <property type="match status" value="1"/>
</dbReference>